<reference evidence="2" key="1">
    <citation type="submission" date="2025-08" db="UniProtKB">
        <authorList>
            <consortium name="Ensembl"/>
        </authorList>
    </citation>
    <scope>IDENTIFICATION</scope>
</reference>
<feature type="domain" description="DNA polymerase theta-like helix-turn-helix" evidence="1">
    <location>
        <begin position="28"/>
        <end position="86"/>
    </location>
</feature>
<evidence type="ECO:0000259" key="1">
    <source>
        <dbReference type="Pfam" id="PF20470"/>
    </source>
</evidence>
<dbReference type="AlphaFoldDB" id="A0A3Q2YJD0"/>
<dbReference type="Ensembl" id="ENSHCOT00000011707.1">
    <property type="protein sequence ID" value="ENSHCOP00000018261.1"/>
    <property type="gene ID" value="ENSHCOG00000002671.1"/>
</dbReference>
<name>A0A3Q2YJD0_HIPCM</name>
<proteinExistence type="predicted"/>
<evidence type="ECO:0000313" key="3">
    <source>
        <dbReference type="Proteomes" id="UP000264820"/>
    </source>
</evidence>
<dbReference type="InterPro" id="IPR046931">
    <property type="entry name" value="HTH_61"/>
</dbReference>
<dbReference type="GeneTree" id="ENSGT00910000148102"/>
<organism evidence="2 3">
    <name type="scientific">Hippocampus comes</name>
    <name type="common">Tiger tail seahorse</name>
    <dbReference type="NCBI Taxonomy" id="109280"/>
    <lineage>
        <taxon>Eukaryota</taxon>
        <taxon>Metazoa</taxon>
        <taxon>Chordata</taxon>
        <taxon>Craniata</taxon>
        <taxon>Vertebrata</taxon>
        <taxon>Euteleostomi</taxon>
        <taxon>Actinopterygii</taxon>
        <taxon>Neopterygii</taxon>
        <taxon>Teleostei</taxon>
        <taxon>Neoteleostei</taxon>
        <taxon>Acanthomorphata</taxon>
        <taxon>Syngnathiaria</taxon>
        <taxon>Syngnathiformes</taxon>
        <taxon>Syngnathoidei</taxon>
        <taxon>Syngnathidae</taxon>
        <taxon>Hippocampus</taxon>
    </lineage>
</organism>
<keyword evidence="3" id="KW-1185">Reference proteome</keyword>
<dbReference type="Proteomes" id="UP000264820">
    <property type="component" value="Unplaced"/>
</dbReference>
<protein>
    <recommendedName>
        <fullName evidence="1">DNA polymerase theta-like helix-turn-helix domain-containing protein</fullName>
    </recommendedName>
</protein>
<dbReference type="STRING" id="109280.ENSHCOP00000018261"/>
<sequence>MLSNGNLQTRSSKSYGVIFGHILLHHSNLQIIVGGVASTPQDVRLYASCSLLAAGMKCNSKQDSQEDSNRGAIEACVEWLMENEFISVQKDGEGKYFIVLRIFSRASVFD</sequence>
<accession>A0A3Q2YJD0</accession>
<reference evidence="2" key="2">
    <citation type="submission" date="2025-09" db="UniProtKB">
        <authorList>
            <consortium name="Ensembl"/>
        </authorList>
    </citation>
    <scope>IDENTIFICATION</scope>
</reference>
<dbReference type="Pfam" id="PF20470">
    <property type="entry name" value="HTH_61"/>
    <property type="match status" value="1"/>
</dbReference>
<evidence type="ECO:0000313" key="2">
    <source>
        <dbReference type="Ensembl" id="ENSHCOP00000018261.1"/>
    </source>
</evidence>